<feature type="region of interest" description="Disordered" evidence="1">
    <location>
        <begin position="356"/>
        <end position="429"/>
    </location>
</feature>
<reference evidence="4" key="1">
    <citation type="journal article" date="2016" name="Genome Announc.">
        <title>Draft genome sequence of Aspergillus niger strain An76.</title>
        <authorList>
            <person name="Gong W."/>
            <person name="Cheng Z."/>
            <person name="Zhang H."/>
            <person name="Liu L."/>
            <person name="Gao P."/>
            <person name="Wang L."/>
        </authorList>
    </citation>
    <scope>NUCLEOTIDE SEQUENCE [LARGE SCALE GENOMIC DNA]</scope>
    <source>
        <strain evidence="4">An76</strain>
    </source>
</reference>
<dbReference type="EMBL" id="BCMY01000007">
    <property type="protein sequence ID" value="GAQ42085.1"/>
    <property type="molecule type" value="Genomic_DNA"/>
</dbReference>
<feature type="region of interest" description="Disordered" evidence="1">
    <location>
        <begin position="171"/>
        <end position="263"/>
    </location>
</feature>
<evidence type="ECO:0000256" key="2">
    <source>
        <dbReference type="SAM" id="Phobius"/>
    </source>
</evidence>
<evidence type="ECO:0000313" key="3">
    <source>
        <dbReference type="EMBL" id="GAQ42085.1"/>
    </source>
</evidence>
<dbReference type="VEuPathDB" id="FungiDB:An11g01830"/>
<gene>
    <name evidence="3" type="ORF">ABL_04746</name>
</gene>
<dbReference type="GO" id="GO:0005935">
    <property type="term" value="C:cellular bud neck"/>
    <property type="evidence" value="ECO:0007669"/>
    <property type="project" value="TreeGrafter"/>
</dbReference>
<dbReference type="AlphaFoldDB" id="A0A100IJM5"/>
<evidence type="ECO:0000313" key="4">
    <source>
        <dbReference type="Proteomes" id="UP000068243"/>
    </source>
</evidence>
<accession>A0A100IJM5</accession>
<feature type="compositionally biased region" description="Basic and acidic residues" evidence="1">
    <location>
        <begin position="171"/>
        <end position="181"/>
    </location>
</feature>
<evidence type="ECO:0000256" key="1">
    <source>
        <dbReference type="SAM" id="MobiDB-lite"/>
    </source>
</evidence>
<feature type="transmembrane region" description="Helical" evidence="2">
    <location>
        <begin position="41"/>
        <end position="65"/>
    </location>
</feature>
<dbReference type="Proteomes" id="UP000068243">
    <property type="component" value="Unassembled WGS sequence"/>
</dbReference>
<dbReference type="PaxDb" id="5061-CADANGAP00008369"/>
<dbReference type="PANTHER" id="PTHR40018:SF1">
    <property type="entry name" value="[PSI+] INDUCTION PROTEIN 2"/>
    <property type="match status" value="1"/>
</dbReference>
<proteinExistence type="predicted"/>
<dbReference type="VEuPathDB" id="FungiDB:M747DRAFT_129730"/>
<protein>
    <submittedName>
        <fullName evidence="3">Uncharacterized protein</fullName>
    </submittedName>
</protein>
<keyword evidence="2" id="KW-0472">Membrane</keyword>
<dbReference type="VEuPathDB" id="FungiDB:ASPNIDRAFT2_1035040"/>
<feature type="compositionally biased region" description="Polar residues" evidence="1">
    <location>
        <begin position="419"/>
        <end position="429"/>
    </location>
</feature>
<dbReference type="OrthoDB" id="5401332at2759"/>
<keyword evidence="2" id="KW-0812">Transmembrane</keyword>
<organism evidence="3 4">
    <name type="scientific">Aspergillus niger</name>
    <dbReference type="NCBI Taxonomy" id="5061"/>
    <lineage>
        <taxon>Eukaryota</taxon>
        <taxon>Fungi</taxon>
        <taxon>Dikarya</taxon>
        <taxon>Ascomycota</taxon>
        <taxon>Pezizomycotina</taxon>
        <taxon>Eurotiomycetes</taxon>
        <taxon>Eurotiomycetidae</taxon>
        <taxon>Eurotiales</taxon>
        <taxon>Aspergillaceae</taxon>
        <taxon>Aspergillus</taxon>
        <taxon>Aspergillus subgen. Circumdati</taxon>
    </lineage>
</organism>
<dbReference type="PANTHER" id="PTHR40018">
    <property type="entry name" value="[PSI+] INDUCTION PROTEIN 2"/>
    <property type="match status" value="1"/>
</dbReference>
<name>A0A100IJM5_ASPNG</name>
<dbReference type="OMA" id="CLCCGIQ"/>
<comment type="caution">
    <text evidence="3">The sequence shown here is derived from an EMBL/GenBank/DDBJ whole genome shotgun (WGS) entry which is preliminary data.</text>
</comment>
<dbReference type="VEuPathDB" id="FungiDB:ATCC64974_88370"/>
<dbReference type="GO" id="GO:0005886">
    <property type="term" value="C:plasma membrane"/>
    <property type="evidence" value="ECO:0007669"/>
    <property type="project" value="TreeGrafter"/>
</dbReference>
<keyword evidence="2" id="KW-1133">Transmembrane helix</keyword>
<sequence length="429" mass="47117">MSPVDKASVPLWARDVVSDLKSDASTFTSWDKCMSKAYCKWPVIVAIIIAALIVLSVIACVINCLCCGVQCCKCCCGCCFKCCPGFKRKRNKQKYLDDQYDQPPPMPAMPTMPAPMNNAYQTPYQPQAPPVYRGAEVARFDTPSSPANGKFDEDALPAMPTWESAVTKKVEDENPHAESLEMKPLSNANQEPRRMPSGARSVTGGYGGPPPLRTGTPAAPLRTGTPAAPGAYHAEPRGYDGYDEPDAYGYHAPGPRSPPPVSPYEHQPYSEYPHEDRFHNMSPAPTYTTQPQYMPMDATQPHHAPMDGMQPYQMPMDGMHPNYMPPEPAHPHYMPQHQMPPDTGTYGQPMPINRTFSPAPTLHSAMNAPRPVPYRQPSPGFQAPPYRNMSPATPTSPPPPFSTTPAPREANEPGRPPSLLQSGRRPTNF</sequence>
<dbReference type="InterPro" id="IPR037504">
    <property type="entry name" value="PSI_induc_2"/>
</dbReference>